<dbReference type="AlphaFoldDB" id="A0A5N6RK99"/>
<organism evidence="1 2">
    <name type="scientific">Carpinus fangiana</name>
    <dbReference type="NCBI Taxonomy" id="176857"/>
    <lineage>
        <taxon>Eukaryota</taxon>
        <taxon>Viridiplantae</taxon>
        <taxon>Streptophyta</taxon>
        <taxon>Embryophyta</taxon>
        <taxon>Tracheophyta</taxon>
        <taxon>Spermatophyta</taxon>
        <taxon>Magnoliopsida</taxon>
        <taxon>eudicotyledons</taxon>
        <taxon>Gunneridae</taxon>
        <taxon>Pentapetalae</taxon>
        <taxon>rosids</taxon>
        <taxon>fabids</taxon>
        <taxon>Fagales</taxon>
        <taxon>Betulaceae</taxon>
        <taxon>Carpinus</taxon>
    </lineage>
</organism>
<evidence type="ECO:0000313" key="2">
    <source>
        <dbReference type="Proteomes" id="UP000327013"/>
    </source>
</evidence>
<dbReference type="OrthoDB" id="529273at2759"/>
<accession>A0A5N6RK99</accession>
<dbReference type="PANTHER" id="PTHR20961:SF124">
    <property type="entry name" value="GLYCOSYLTRANSFERASE"/>
    <property type="match status" value="1"/>
</dbReference>
<keyword evidence="2" id="KW-1185">Reference proteome</keyword>
<gene>
    <name evidence="1" type="ORF">FH972_016795</name>
</gene>
<dbReference type="Proteomes" id="UP000327013">
    <property type="component" value="Chromosome 7"/>
</dbReference>
<proteinExistence type="predicted"/>
<dbReference type="GO" id="GO:0016757">
    <property type="term" value="F:glycosyltransferase activity"/>
    <property type="evidence" value="ECO:0007669"/>
    <property type="project" value="InterPro"/>
</dbReference>
<sequence length="208" mass="23758">MTRSKTLEEARAMHCNSPCWAAFAPALPRRERPRSQGAKPAIHSIIAVTNSGEKVTNVLKKMRSLKPLSWSVEALIYRALNSSDAMVGVHGAAMTHFLFMRPGCVFIQVVPLGTIWAAETYYGEPARKLGLKYIGYEIVPKESSLYEEYDKNDPVLRDPNSVNEKGWQYTKSIYLEGQKVRLDLRRFRKRLVRAYDSHISKMTRHESQ</sequence>
<reference evidence="1 2" key="1">
    <citation type="submission" date="2019-06" db="EMBL/GenBank/DDBJ databases">
        <title>A chromosomal-level reference genome of Carpinus fangiana (Coryloideae, Betulaceae).</title>
        <authorList>
            <person name="Yang X."/>
            <person name="Wang Z."/>
            <person name="Zhang L."/>
            <person name="Hao G."/>
            <person name="Liu J."/>
            <person name="Yang Y."/>
        </authorList>
    </citation>
    <scope>NUCLEOTIDE SEQUENCE [LARGE SCALE GENOMIC DNA]</scope>
    <source>
        <strain evidence="1">Cfa_2016G</strain>
        <tissue evidence="1">Leaf</tissue>
    </source>
</reference>
<dbReference type="InterPro" id="IPR007657">
    <property type="entry name" value="Glycosyltransferase_61"/>
</dbReference>
<dbReference type="EMBL" id="CM017327">
    <property type="protein sequence ID" value="KAE8098756.1"/>
    <property type="molecule type" value="Genomic_DNA"/>
</dbReference>
<dbReference type="PANTHER" id="PTHR20961">
    <property type="entry name" value="GLYCOSYLTRANSFERASE"/>
    <property type="match status" value="1"/>
</dbReference>
<protein>
    <recommendedName>
        <fullName evidence="3">Glycosyltransferase family 61 protein</fullName>
    </recommendedName>
</protein>
<evidence type="ECO:0008006" key="3">
    <source>
        <dbReference type="Google" id="ProtNLM"/>
    </source>
</evidence>
<evidence type="ECO:0000313" key="1">
    <source>
        <dbReference type="EMBL" id="KAE8098756.1"/>
    </source>
</evidence>
<name>A0A5N6RK99_9ROSI</name>